<dbReference type="Pfam" id="PF01627">
    <property type="entry name" value="Hpt"/>
    <property type="match status" value="1"/>
</dbReference>
<dbReference type="SMART" id="SM00448">
    <property type="entry name" value="REC"/>
    <property type="match status" value="1"/>
</dbReference>
<keyword evidence="5" id="KW-0808">Transferase</keyword>
<evidence type="ECO:0000256" key="6">
    <source>
        <dbReference type="ARBA" id="ARBA00022692"/>
    </source>
</evidence>
<feature type="modified residue" description="4-aspartylphosphate" evidence="14">
    <location>
        <position position="754"/>
    </location>
</feature>
<dbReference type="PRINTS" id="PR00344">
    <property type="entry name" value="BCTRLSENSOR"/>
</dbReference>
<keyword evidence="7" id="KW-0547">Nucleotide-binding</keyword>
<dbReference type="Gene3D" id="3.30.450.20">
    <property type="entry name" value="PAS domain"/>
    <property type="match status" value="3"/>
</dbReference>
<dbReference type="SUPFAM" id="SSF55785">
    <property type="entry name" value="PYP-like sensor domain (PAS domain)"/>
    <property type="match status" value="1"/>
</dbReference>
<evidence type="ECO:0000256" key="10">
    <source>
        <dbReference type="ARBA" id="ARBA00022989"/>
    </source>
</evidence>
<accession>A0A5M6IRA8</accession>
<evidence type="ECO:0000259" key="17">
    <source>
        <dbReference type="PROSITE" id="PS50110"/>
    </source>
</evidence>
<dbReference type="PANTHER" id="PTHR45339:SF5">
    <property type="entry name" value="HISTIDINE KINASE"/>
    <property type="match status" value="1"/>
</dbReference>
<gene>
    <name evidence="20" type="ORF">F1189_17225</name>
</gene>
<feature type="domain" description="Response regulatory" evidence="17">
    <location>
        <begin position="705"/>
        <end position="822"/>
    </location>
</feature>
<dbReference type="SUPFAM" id="SSF47226">
    <property type="entry name" value="Histidine-containing phosphotransfer domain, HPT domain"/>
    <property type="match status" value="1"/>
</dbReference>
<feature type="domain" description="HPt" evidence="19">
    <location>
        <begin position="857"/>
        <end position="947"/>
    </location>
</feature>
<dbReference type="OrthoDB" id="7991996at2"/>
<dbReference type="InterPro" id="IPR036641">
    <property type="entry name" value="HPT_dom_sf"/>
</dbReference>
<dbReference type="InterPro" id="IPR036097">
    <property type="entry name" value="HisK_dim/P_sf"/>
</dbReference>
<dbReference type="Pfam" id="PF12860">
    <property type="entry name" value="PAS_7"/>
    <property type="match status" value="1"/>
</dbReference>
<dbReference type="Gene3D" id="1.10.287.130">
    <property type="match status" value="1"/>
</dbReference>
<dbReference type="SMART" id="SM00073">
    <property type="entry name" value="HPT"/>
    <property type="match status" value="1"/>
</dbReference>
<dbReference type="SMART" id="SM00091">
    <property type="entry name" value="PAS"/>
    <property type="match status" value="1"/>
</dbReference>
<dbReference type="InterPro" id="IPR035965">
    <property type="entry name" value="PAS-like_dom_sf"/>
</dbReference>
<dbReference type="InterPro" id="IPR011006">
    <property type="entry name" value="CheY-like_superfamily"/>
</dbReference>
<dbReference type="GO" id="GO:0000155">
    <property type="term" value="F:phosphorelay sensor kinase activity"/>
    <property type="evidence" value="ECO:0007669"/>
    <property type="project" value="InterPro"/>
</dbReference>
<sequence>MSGIGRVLAAPRRLAAWIGLQWLWAAAAIALVWGVAAVHLVEERADTLRGAEMDSASRAHAYAEALLRTVRELDQTALLIRALDERGGPEPDLAGWLAAVDPVQRVPVQITLVARDGMVRLSNLQKTTQRVDLSDRPHFRRFADRPEDVLHVSPPVFGRLSKLWTIQFVRMLRGPEGSFNGIVVVSAEPAALVRFVSAEDIGVRGTMSLIGLDGVIRARIAAGAEGVITGQPSASPAVQEAVAREAGHFTWTDPQDGVRRIESFRRLPGLPLLVSVGLDEMDVLAEYRADLWRMLPVCAVVTLVVLAIAAVAARHRRRREEAQRVLNLAMENISQGLLMVNPDGRIAVMNRRLVELLGLPPEIQPGMPVEEMMDRQRAAGEYTTKVEPPEAAATLGRMASFTDGPALYKRTRPTGTVLEVRTKLLPDGAAVRSFSDVTAWEQAQDALRAARTAAEAGIEARTRFLAVMSHEIRTPLNGILGAAELLQDTELTPRQQHCVQTVRHCGRHLLGLVSDILDFSKIDQNAIELETAPFAPAGVLAAMQMMMAPLAAEKGLWLRVEADAAVPAQVCGDAHRLRQVLLNLVGNAVKFTGAGGITVRLDAAPAATGWRLDWRVRDTGIGIPAEAQENLFQEFAQADGSITRRFGGTGLGLAISRRLVQAMGGDIVVFSRDGEGSEFRFHVIVATAGAAAGPPAALRSPGCLRVLLAEDNPVNRMIATGLLEKLGHRVEAVEDGAAAVAAVRRGGVDLVFMDVMMPVMDGLTATRAIRALEGPAGRIPVIGLTANAFREDEANCRAAGMDGFAPKPITRERLARELDRVCGAAIAAGTDPPAAPAPAATGAIDVAVLDALAATLGEDTVAEVVTVFLADVPDRLARLRDLAEAGTTEALAREAHALAGSAGTLGLRALEATARELERALKTSDHPDALGRVAEIGALAEQAVTALAPVPGRMACGDAGIVAAG</sequence>
<evidence type="ECO:0000256" key="2">
    <source>
        <dbReference type="ARBA" id="ARBA00004370"/>
    </source>
</evidence>
<dbReference type="InterPro" id="IPR008207">
    <property type="entry name" value="Sig_transdc_His_kin_Hpt_dom"/>
</dbReference>
<dbReference type="CDD" id="cd17546">
    <property type="entry name" value="REC_hyHK_CKI1_RcsC-like"/>
    <property type="match status" value="1"/>
</dbReference>
<dbReference type="CDD" id="cd12915">
    <property type="entry name" value="PDC2_DGC_like"/>
    <property type="match status" value="1"/>
</dbReference>
<dbReference type="PANTHER" id="PTHR45339">
    <property type="entry name" value="HYBRID SIGNAL TRANSDUCTION HISTIDINE KINASE J"/>
    <property type="match status" value="1"/>
</dbReference>
<evidence type="ECO:0000256" key="1">
    <source>
        <dbReference type="ARBA" id="ARBA00000085"/>
    </source>
</evidence>
<comment type="subcellular location">
    <subcellularLocation>
        <location evidence="2">Membrane</location>
    </subcellularLocation>
</comment>
<keyword evidence="9" id="KW-0067">ATP-binding</keyword>
<evidence type="ECO:0000256" key="5">
    <source>
        <dbReference type="ARBA" id="ARBA00022679"/>
    </source>
</evidence>
<feature type="transmembrane region" description="Helical" evidence="15">
    <location>
        <begin position="291"/>
        <end position="313"/>
    </location>
</feature>
<dbReference type="GO" id="GO:0005524">
    <property type="term" value="F:ATP binding"/>
    <property type="evidence" value="ECO:0007669"/>
    <property type="project" value="UniProtKB-KW"/>
</dbReference>
<evidence type="ECO:0000256" key="7">
    <source>
        <dbReference type="ARBA" id="ARBA00022741"/>
    </source>
</evidence>
<protein>
    <recommendedName>
        <fullName evidence="3">histidine kinase</fullName>
        <ecNumber evidence="3">2.7.13.3</ecNumber>
    </recommendedName>
</protein>
<keyword evidence="11" id="KW-0902">Two-component regulatory system</keyword>
<name>A0A5M6IRA8_9PROT</name>
<dbReference type="Pfam" id="PF02518">
    <property type="entry name" value="HATPase_c"/>
    <property type="match status" value="1"/>
</dbReference>
<dbReference type="AlphaFoldDB" id="A0A5M6IRA8"/>
<dbReference type="CDD" id="cd12914">
    <property type="entry name" value="PDC1_DGC_like"/>
    <property type="match status" value="1"/>
</dbReference>
<evidence type="ECO:0000259" key="16">
    <source>
        <dbReference type="PROSITE" id="PS50109"/>
    </source>
</evidence>
<dbReference type="Gene3D" id="1.20.120.160">
    <property type="entry name" value="HPT domain"/>
    <property type="match status" value="1"/>
</dbReference>
<dbReference type="InterPro" id="IPR004358">
    <property type="entry name" value="Sig_transdc_His_kin-like_C"/>
</dbReference>
<dbReference type="FunFam" id="1.10.287.130:FF:000004">
    <property type="entry name" value="Ethylene receptor 1"/>
    <property type="match status" value="1"/>
</dbReference>
<dbReference type="SMART" id="SM00388">
    <property type="entry name" value="HisKA"/>
    <property type="match status" value="1"/>
</dbReference>
<evidence type="ECO:0000256" key="3">
    <source>
        <dbReference type="ARBA" id="ARBA00012438"/>
    </source>
</evidence>
<dbReference type="InterPro" id="IPR005467">
    <property type="entry name" value="His_kinase_dom"/>
</dbReference>
<evidence type="ECO:0000256" key="11">
    <source>
        <dbReference type="ARBA" id="ARBA00023012"/>
    </source>
</evidence>
<dbReference type="SMART" id="SM00387">
    <property type="entry name" value="HATPase_c"/>
    <property type="match status" value="1"/>
</dbReference>
<dbReference type="Proteomes" id="UP000325255">
    <property type="component" value="Unassembled WGS sequence"/>
</dbReference>
<proteinExistence type="predicted"/>
<dbReference type="InterPro" id="IPR001789">
    <property type="entry name" value="Sig_transdc_resp-reg_receiver"/>
</dbReference>
<dbReference type="RefSeq" id="WP_150042100.1">
    <property type="nucleotide sequence ID" value="NZ_OW485601.1"/>
</dbReference>
<dbReference type="InterPro" id="IPR003594">
    <property type="entry name" value="HATPase_dom"/>
</dbReference>
<dbReference type="Gene3D" id="3.30.565.10">
    <property type="entry name" value="Histidine kinase-like ATPase, C-terminal domain"/>
    <property type="match status" value="1"/>
</dbReference>
<keyword evidence="6 15" id="KW-0812">Transmembrane</keyword>
<feature type="domain" description="PAS" evidence="18">
    <location>
        <begin position="322"/>
        <end position="362"/>
    </location>
</feature>
<dbReference type="InterPro" id="IPR000014">
    <property type="entry name" value="PAS"/>
</dbReference>
<keyword evidence="8" id="KW-0418">Kinase</keyword>
<feature type="domain" description="Histidine kinase" evidence="16">
    <location>
        <begin position="467"/>
        <end position="687"/>
    </location>
</feature>
<dbReference type="FunFam" id="3.30.565.10:FF:000010">
    <property type="entry name" value="Sensor histidine kinase RcsC"/>
    <property type="match status" value="1"/>
</dbReference>
<dbReference type="PROSITE" id="PS50110">
    <property type="entry name" value="RESPONSE_REGULATORY"/>
    <property type="match status" value="1"/>
</dbReference>
<evidence type="ECO:0000256" key="8">
    <source>
        <dbReference type="ARBA" id="ARBA00022777"/>
    </source>
</evidence>
<dbReference type="PROSITE" id="PS50894">
    <property type="entry name" value="HPT"/>
    <property type="match status" value="1"/>
</dbReference>
<evidence type="ECO:0000256" key="4">
    <source>
        <dbReference type="ARBA" id="ARBA00022553"/>
    </source>
</evidence>
<dbReference type="InterPro" id="IPR036890">
    <property type="entry name" value="HATPase_C_sf"/>
</dbReference>
<dbReference type="EMBL" id="VWPK01000027">
    <property type="protein sequence ID" value="KAA5610822.1"/>
    <property type="molecule type" value="Genomic_DNA"/>
</dbReference>
<evidence type="ECO:0000259" key="18">
    <source>
        <dbReference type="PROSITE" id="PS50112"/>
    </source>
</evidence>
<evidence type="ECO:0000256" key="12">
    <source>
        <dbReference type="ARBA" id="ARBA00023136"/>
    </source>
</evidence>
<evidence type="ECO:0000259" key="19">
    <source>
        <dbReference type="PROSITE" id="PS50894"/>
    </source>
</evidence>
<keyword evidence="21" id="KW-1185">Reference proteome</keyword>
<dbReference type="SUPFAM" id="SSF47384">
    <property type="entry name" value="Homodimeric domain of signal transducing histidine kinase"/>
    <property type="match status" value="1"/>
</dbReference>
<evidence type="ECO:0000256" key="13">
    <source>
        <dbReference type="PROSITE-ProRule" id="PRU00110"/>
    </source>
</evidence>
<dbReference type="GO" id="GO:0005886">
    <property type="term" value="C:plasma membrane"/>
    <property type="evidence" value="ECO:0007669"/>
    <property type="project" value="UniProtKB-SubCell"/>
</dbReference>
<organism evidence="20 21">
    <name type="scientific">Rhodovastum atsumiense</name>
    <dbReference type="NCBI Taxonomy" id="504468"/>
    <lineage>
        <taxon>Bacteria</taxon>
        <taxon>Pseudomonadati</taxon>
        <taxon>Pseudomonadota</taxon>
        <taxon>Alphaproteobacteria</taxon>
        <taxon>Acetobacterales</taxon>
        <taxon>Acetobacteraceae</taxon>
        <taxon>Rhodovastum</taxon>
    </lineage>
</organism>
<dbReference type="EC" id="2.7.13.3" evidence="3"/>
<evidence type="ECO:0000256" key="9">
    <source>
        <dbReference type="ARBA" id="ARBA00022840"/>
    </source>
</evidence>
<evidence type="ECO:0000256" key="14">
    <source>
        <dbReference type="PROSITE-ProRule" id="PRU00169"/>
    </source>
</evidence>
<dbReference type="Gene3D" id="3.40.50.2300">
    <property type="match status" value="1"/>
</dbReference>
<comment type="catalytic activity">
    <reaction evidence="1">
        <text>ATP + protein L-histidine = ADP + protein N-phospho-L-histidine.</text>
        <dbReference type="EC" id="2.7.13.3"/>
    </reaction>
</comment>
<dbReference type="PROSITE" id="PS50112">
    <property type="entry name" value="PAS"/>
    <property type="match status" value="1"/>
</dbReference>
<dbReference type="PROSITE" id="PS50109">
    <property type="entry name" value="HIS_KIN"/>
    <property type="match status" value="1"/>
</dbReference>
<dbReference type="CDD" id="cd00082">
    <property type="entry name" value="HisKA"/>
    <property type="match status" value="1"/>
</dbReference>
<evidence type="ECO:0000313" key="21">
    <source>
        <dbReference type="Proteomes" id="UP000325255"/>
    </source>
</evidence>
<comment type="caution">
    <text evidence="20">The sequence shown here is derived from an EMBL/GenBank/DDBJ whole genome shotgun (WGS) entry which is preliminary data.</text>
</comment>
<dbReference type="SUPFAM" id="SSF55874">
    <property type="entry name" value="ATPase domain of HSP90 chaperone/DNA topoisomerase II/histidine kinase"/>
    <property type="match status" value="1"/>
</dbReference>
<reference evidence="20 21" key="1">
    <citation type="submission" date="2019-09" db="EMBL/GenBank/DDBJ databases">
        <title>Genome sequence of Rhodovastum atsumiense, a diverse member of the Acetobacteraceae family of non-sulfur purple photosynthetic bacteria.</title>
        <authorList>
            <person name="Meyer T."/>
            <person name="Kyndt J."/>
        </authorList>
    </citation>
    <scope>NUCLEOTIDE SEQUENCE [LARGE SCALE GENOMIC DNA]</scope>
    <source>
        <strain evidence="20 21">DSM 21279</strain>
    </source>
</reference>
<dbReference type="InterPro" id="IPR003661">
    <property type="entry name" value="HisK_dim/P_dom"/>
</dbReference>
<evidence type="ECO:0000313" key="20">
    <source>
        <dbReference type="EMBL" id="KAA5610822.1"/>
    </source>
</evidence>
<dbReference type="CDD" id="cd16922">
    <property type="entry name" value="HATPase_EvgS-ArcB-TorS-like"/>
    <property type="match status" value="1"/>
</dbReference>
<dbReference type="CDD" id="cd00088">
    <property type="entry name" value="HPT"/>
    <property type="match status" value="1"/>
</dbReference>
<dbReference type="Pfam" id="PF00512">
    <property type="entry name" value="HisKA"/>
    <property type="match status" value="1"/>
</dbReference>
<evidence type="ECO:0000256" key="15">
    <source>
        <dbReference type="SAM" id="Phobius"/>
    </source>
</evidence>
<dbReference type="Pfam" id="PF00072">
    <property type="entry name" value="Response_reg"/>
    <property type="match status" value="1"/>
</dbReference>
<keyword evidence="4 14" id="KW-0597">Phosphoprotein</keyword>
<keyword evidence="12 15" id="KW-0472">Membrane</keyword>
<dbReference type="SUPFAM" id="SSF52172">
    <property type="entry name" value="CheY-like"/>
    <property type="match status" value="1"/>
</dbReference>
<feature type="modified residue" description="Phosphohistidine" evidence="13">
    <location>
        <position position="896"/>
    </location>
</feature>
<keyword evidence="10 15" id="KW-1133">Transmembrane helix</keyword>